<dbReference type="Gene3D" id="3.40.50.80">
    <property type="entry name" value="Nucleotide-binding domain of ferredoxin-NADP reductase (FNR) module"/>
    <property type="match status" value="1"/>
</dbReference>
<comment type="caution">
    <text evidence="11">The sequence shown here is derived from an EMBL/GenBank/DDBJ whole genome shotgun (WGS) entry which is preliminary data.</text>
</comment>
<keyword evidence="7" id="KW-0408">Iron</keyword>
<dbReference type="EMBL" id="JAETXX010000001">
    <property type="protein sequence ID" value="MCF8713655.1"/>
    <property type="molecule type" value="Genomic_DNA"/>
</dbReference>
<evidence type="ECO:0000256" key="5">
    <source>
        <dbReference type="ARBA" id="ARBA00022827"/>
    </source>
</evidence>
<dbReference type="Proteomes" id="UP000829517">
    <property type="component" value="Unassembled WGS sequence"/>
</dbReference>
<organism evidence="11 12">
    <name type="scientific">Joostella atrarenae</name>
    <dbReference type="NCBI Taxonomy" id="679257"/>
    <lineage>
        <taxon>Bacteria</taxon>
        <taxon>Pseudomonadati</taxon>
        <taxon>Bacteroidota</taxon>
        <taxon>Flavobacteriia</taxon>
        <taxon>Flavobacteriales</taxon>
        <taxon>Flavobacteriaceae</taxon>
        <taxon>Joostella</taxon>
    </lineage>
</organism>
<reference evidence="11 12" key="1">
    <citation type="submission" date="2021-01" db="EMBL/GenBank/DDBJ databases">
        <title>Genome sequencing of Joostella atrarenae M1-2 (= KCTC 23194).</title>
        <authorList>
            <person name="Zakaria M.R."/>
            <person name="Lam M.Q."/>
            <person name="Chong C.S."/>
        </authorList>
    </citation>
    <scope>NUCLEOTIDE SEQUENCE [LARGE SCALE GENOMIC DNA]</scope>
    <source>
        <strain evidence="11 12">M1-2</strain>
    </source>
</reference>
<dbReference type="Pfam" id="PF00970">
    <property type="entry name" value="FAD_binding_6"/>
    <property type="match status" value="1"/>
</dbReference>
<dbReference type="InterPro" id="IPR001041">
    <property type="entry name" value="2Fe-2S_ferredoxin-type"/>
</dbReference>
<feature type="domain" description="2Fe-2S ferredoxin-type" evidence="9">
    <location>
        <begin position="259"/>
        <end position="349"/>
    </location>
</feature>
<keyword evidence="3" id="KW-0001">2Fe-2S</keyword>
<evidence type="ECO:0000256" key="4">
    <source>
        <dbReference type="ARBA" id="ARBA00022723"/>
    </source>
</evidence>
<protein>
    <submittedName>
        <fullName evidence="11">Ferredoxin--NADP reductase</fullName>
    </submittedName>
</protein>
<dbReference type="InterPro" id="IPR006058">
    <property type="entry name" value="2Fe2S_fd_BS"/>
</dbReference>
<keyword evidence="8" id="KW-0411">Iron-sulfur</keyword>
<evidence type="ECO:0000256" key="1">
    <source>
        <dbReference type="ARBA" id="ARBA00001974"/>
    </source>
</evidence>
<keyword evidence="6" id="KW-0560">Oxidoreductase</keyword>
<dbReference type="PANTHER" id="PTHR47354:SF8">
    <property type="entry name" value="1,2-PHENYLACETYL-COA EPOXIDASE, SUBUNIT E"/>
    <property type="match status" value="1"/>
</dbReference>
<dbReference type="Gene3D" id="3.10.20.30">
    <property type="match status" value="1"/>
</dbReference>
<dbReference type="InterPro" id="IPR008333">
    <property type="entry name" value="Cbr1-like_FAD-bd_dom"/>
</dbReference>
<dbReference type="SUPFAM" id="SSF63380">
    <property type="entry name" value="Riboflavin synthase domain-like"/>
    <property type="match status" value="1"/>
</dbReference>
<dbReference type="InterPro" id="IPR017927">
    <property type="entry name" value="FAD-bd_FR_type"/>
</dbReference>
<accession>A0ABS9J000</accession>
<keyword evidence="12" id="KW-1185">Reference proteome</keyword>
<keyword evidence="4" id="KW-0479">Metal-binding</keyword>
<dbReference type="PROSITE" id="PS51384">
    <property type="entry name" value="FAD_FR"/>
    <property type="match status" value="1"/>
</dbReference>
<comment type="cofactor">
    <cofactor evidence="1">
        <name>FAD</name>
        <dbReference type="ChEBI" id="CHEBI:57692"/>
    </cofactor>
</comment>
<evidence type="ECO:0000256" key="2">
    <source>
        <dbReference type="ARBA" id="ARBA00022630"/>
    </source>
</evidence>
<dbReference type="SUPFAM" id="SSF52343">
    <property type="entry name" value="Ferredoxin reductase-like, C-terminal NADP-linked domain"/>
    <property type="match status" value="1"/>
</dbReference>
<dbReference type="PANTHER" id="PTHR47354">
    <property type="entry name" value="NADH OXIDOREDUCTASE HCR"/>
    <property type="match status" value="1"/>
</dbReference>
<dbReference type="RefSeq" id="WP_236957617.1">
    <property type="nucleotide sequence ID" value="NZ_JAETXX010000001.1"/>
</dbReference>
<dbReference type="InterPro" id="IPR039261">
    <property type="entry name" value="FNR_nucleotide-bd"/>
</dbReference>
<dbReference type="CDD" id="cd00207">
    <property type="entry name" value="fer2"/>
    <property type="match status" value="1"/>
</dbReference>
<evidence type="ECO:0000259" key="9">
    <source>
        <dbReference type="PROSITE" id="PS51085"/>
    </source>
</evidence>
<dbReference type="PRINTS" id="PR00406">
    <property type="entry name" value="CYTB5RDTASE"/>
</dbReference>
<keyword evidence="5" id="KW-0274">FAD</keyword>
<proteinExistence type="predicted"/>
<dbReference type="InterPro" id="IPR050415">
    <property type="entry name" value="MRET"/>
</dbReference>
<dbReference type="PROSITE" id="PS00197">
    <property type="entry name" value="2FE2S_FER_1"/>
    <property type="match status" value="1"/>
</dbReference>
<sequence>MTHFHSLKVIAIHKITPKAVVVTFEIPEDLASKYKFTPGQYITIKKEIDGKELRRSYSICSGKNEATISVGIKEMPNGTFSKYAQTIKVGDVLEVHPPEGRFTFNATQYKGKNIAAFVAGSGITPIMSIVKDALQNSDNNFILVYGNKSLEETMFHKDLLELVQEFPDRLSAQFIYSQTEEVDSLFGRIERSTINFILKNKHKDTPIDAFYICGPEAMIESTSETLKENGISQDKIHIEHFTTSDDHSEVPDSIEDGKTKVKVLIDDEETEIVMDKKQRVLDAVLAEDLDAPYSCQGGVCSSCVARLTEGKVEMIKNQILTDGEIEEGLILTCQAHPTTDSISIDFDDV</sequence>
<evidence type="ECO:0000313" key="12">
    <source>
        <dbReference type="Proteomes" id="UP000829517"/>
    </source>
</evidence>
<evidence type="ECO:0000256" key="8">
    <source>
        <dbReference type="ARBA" id="ARBA00023014"/>
    </source>
</evidence>
<name>A0ABS9J000_9FLAO</name>
<keyword evidence="2" id="KW-0285">Flavoprotein</keyword>
<dbReference type="Pfam" id="PF00111">
    <property type="entry name" value="Fer2"/>
    <property type="match status" value="1"/>
</dbReference>
<dbReference type="InterPro" id="IPR012675">
    <property type="entry name" value="Beta-grasp_dom_sf"/>
</dbReference>
<dbReference type="Gene3D" id="2.40.30.10">
    <property type="entry name" value="Translation factors"/>
    <property type="match status" value="1"/>
</dbReference>
<dbReference type="InterPro" id="IPR017938">
    <property type="entry name" value="Riboflavin_synthase-like_b-brl"/>
</dbReference>
<gene>
    <name evidence="11" type="ORF">JM658_02355</name>
</gene>
<evidence type="ECO:0000259" key="10">
    <source>
        <dbReference type="PROSITE" id="PS51384"/>
    </source>
</evidence>
<evidence type="ECO:0000256" key="7">
    <source>
        <dbReference type="ARBA" id="ARBA00023004"/>
    </source>
</evidence>
<evidence type="ECO:0000313" key="11">
    <source>
        <dbReference type="EMBL" id="MCF8713655.1"/>
    </source>
</evidence>
<dbReference type="PROSITE" id="PS51085">
    <property type="entry name" value="2FE2S_FER_2"/>
    <property type="match status" value="1"/>
</dbReference>
<evidence type="ECO:0000256" key="6">
    <source>
        <dbReference type="ARBA" id="ARBA00023002"/>
    </source>
</evidence>
<dbReference type="CDD" id="cd06214">
    <property type="entry name" value="PA_degradation_oxidoreductase_like"/>
    <property type="match status" value="1"/>
</dbReference>
<dbReference type="InterPro" id="IPR001433">
    <property type="entry name" value="OxRdtase_FAD/NAD-bd"/>
</dbReference>
<dbReference type="InterPro" id="IPR036010">
    <property type="entry name" value="2Fe-2S_ferredoxin-like_sf"/>
</dbReference>
<evidence type="ECO:0000256" key="3">
    <source>
        <dbReference type="ARBA" id="ARBA00022714"/>
    </source>
</evidence>
<feature type="domain" description="FAD-binding FR-type" evidence="10">
    <location>
        <begin position="2"/>
        <end position="105"/>
    </location>
</feature>
<dbReference type="SUPFAM" id="SSF54292">
    <property type="entry name" value="2Fe-2S ferredoxin-like"/>
    <property type="match status" value="1"/>
</dbReference>
<dbReference type="Pfam" id="PF00175">
    <property type="entry name" value="NAD_binding_1"/>
    <property type="match status" value="1"/>
</dbReference>